<name>A0ABW3URF2_9BACL</name>
<sequence length="468" mass="50675">MFKTISVPNGLLTAALSASLLFTVPAHAAFGAEAPAEASAPIQTAAVQTQQALSEYGVFLQEKFQVSLSETPTRGEFIAAVARSLNFTPESTTTVAFSDLSASSPYYASAAALYQRGILTSTSVSADQPLSALQAAFIAVKAAGLTELAYSYPQSKVSQSLAPLSLNVDDFVSLSAAQEIAAAKDAGLVDPELYGDLRLGANASKRLAEQLLGHVLETQGHYKHYIGQTSDPNIYAKLTDAYNTSDIIEAPELEKVVNTALDQGLVTGYNLKDSRFSSNFVDSLSLTYGHSDLKHAIQLIGLLRSEGIEAKVQFEPKTSAFVHLIEWGQPTPSSTTRYQKLANGNYIALAKEYDIAFEFASTADKAKFQPIVLQYAKKNSEDTSGLIAGSWWQPLYYSLTELNDYDVITNNKITTAAGPYYAQSFSLNDKSDGIVAGFKQIDPSVKVSTYKFWVDRPFHNYLTGDDFK</sequence>
<feature type="signal peptide" evidence="1">
    <location>
        <begin position="1"/>
        <end position="28"/>
    </location>
</feature>
<proteinExistence type="predicted"/>
<gene>
    <name evidence="2" type="ORF">ACFQ4B_22515</name>
</gene>
<evidence type="ECO:0000313" key="3">
    <source>
        <dbReference type="Proteomes" id="UP001597180"/>
    </source>
</evidence>
<reference evidence="3" key="1">
    <citation type="journal article" date="2019" name="Int. J. Syst. Evol. Microbiol.">
        <title>The Global Catalogue of Microorganisms (GCM) 10K type strain sequencing project: providing services to taxonomists for standard genome sequencing and annotation.</title>
        <authorList>
            <consortium name="The Broad Institute Genomics Platform"/>
            <consortium name="The Broad Institute Genome Sequencing Center for Infectious Disease"/>
            <person name="Wu L."/>
            <person name="Ma J."/>
        </authorList>
    </citation>
    <scope>NUCLEOTIDE SEQUENCE [LARGE SCALE GENOMIC DNA]</scope>
    <source>
        <strain evidence="3">CCUG 53270</strain>
    </source>
</reference>
<evidence type="ECO:0000256" key="1">
    <source>
        <dbReference type="SAM" id="SignalP"/>
    </source>
</evidence>
<keyword evidence="3" id="KW-1185">Reference proteome</keyword>
<protein>
    <recommendedName>
        <fullName evidence="4">SLH domain-containing protein</fullName>
    </recommendedName>
</protein>
<comment type="caution">
    <text evidence="2">The sequence shown here is derived from an EMBL/GenBank/DDBJ whole genome shotgun (WGS) entry which is preliminary data.</text>
</comment>
<organism evidence="2 3">
    <name type="scientific">Paenibacillus vulneris</name>
    <dbReference type="NCBI Taxonomy" id="1133364"/>
    <lineage>
        <taxon>Bacteria</taxon>
        <taxon>Bacillati</taxon>
        <taxon>Bacillota</taxon>
        <taxon>Bacilli</taxon>
        <taxon>Bacillales</taxon>
        <taxon>Paenibacillaceae</taxon>
        <taxon>Paenibacillus</taxon>
    </lineage>
</organism>
<feature type="chain" id="PRO_5046951445" description="SLH domain-containing protein" evidence="1">
    <location>
        <begin position="29"/>
        <end position="468"/>
    </location>
</feature>
<evidence type="ECO:0000313" key="2">
    <source>
        <dbReference type="EMBL" id="MFD1222894.1"/>
    </source>
</evidence>
<dbReference type="RefSeq" id="WP_345588778.1">
    <property type="nucleotide sequence ID" value="NZ_BAABJG010000015.1"/>
</dbReference>
<dbReference type="EMBL" id="JBHTLU010000031">
    <property type="protein sequence ID" value="MFD1222894.1"/>
    <property type="molecule type" value="Genomic_DNA"/>
</dbReference>
<dbReference type="Proteomes" id="UP001597180">
    <property type="component" value="Unassembled WGS sequence"/>
</dbReference>
<evidence type="ECO:0008006" key="4">
    <source>
        <dbReference type="Google" id="ProtNLM"/>
    </source>
</evidence>
<accession>A0ABW3URF2</accession>
<keyword evidence="1" id="KW-0732">Signal</keyword>